<reference evidence="2 3" key="1">
    <citation type="submission" date="2019-02" db="EMBL/GenBank/DDBJ databases">
        <title>Deep-cultivation of Planctomycetes and their phenomic and genomic characterization uncovers novel biology.</title>
        <authorList>
            <person name="Wiegand S."/>
            <person name="Jogler M."/>
            <person name="Boedeker C."/>
            <person name="Pinto D."/>
            <person name="Vollmers J."/>
            <person name="Rivas-Marin E."/>
            <person name="Kohn T."/>
            <person name="Peeters S.H."/>
            <person name="Heuer A."/>
            <person name="Rast P."/>
            <person name="Oberbeckmann S."/>
            <person name="Bunk B."/>
            <person name="Jeske O."/>
            <person name="Meyerdierks A."/>
            <person name="Storesund J.E."/>
            <person name="Kallscheuer N."/>
            <person name="Luecker S."/>
            <person name="Lage O.M."/>
            <person name="Pohl T."/>
            <person name="Merkel B.J."/>
            <person name="Hornburger P."/>
            <person name="Mueller R.-W."/>
            <person name="Bruemmer F."/>
            <person name="Labrenz M."/>
            <person name="Spormann A.M."/>
            <person name="Op Den Camp H."/>
            <person name="Overmann J."/>
            <person name="Amann R."/>
            <person name="Jetten M.S.M."/>
            <person name="Mascher T."/>
            <person name="Medema M.H."/>
            <person name="Devos D.P."/>
            <person name="Kaster A.-K."/>
            <person name="Ovreas L."/>
            <person name="Rohde M."/>
            <person name="Galperin M.Y."/>
            <person name="Jogler C."/>
        </authorList>
    </citation>
    <scope>NUCLEOTIDE SEQUENCE [LARGE SCALE GENOMIC DNA]</scope>
    <source>
        <strain evidence="2 3">KOR34</strain>
    </source>
</reference>
<dbReference type="Gene3D" id="1.25.10.10">
    <property type="entry name" value="Leucine-rich Repeat Variant"/>
    <property type="match status" value="1"/>
</dbReference>
<dbReference type="InterPro" id="IPR016024">
    <property type="entry name" value="ARM-type_fold"/>
</dbReference>
<sequence precursor="true">MNVRLPILASALLAASLCVPARAQVDQDAPAPPATDNDPAGAELEPAAPGRVASIVLANDRQAPADYVRDILVLLNLGEGQFARPLMDELAGLQLTDEQRAGLVARVGTAKIHKLARSPELGPEAREFVVACVTAAGAASTSPEKLAAVIEQLGSNDAATRRAGLVGLRAAGEQGVVAALGALAASDDATRQNRLREALVRMTPLANPIVAAALDAPSDDTRRQAAWALGQMDDRPSLPRLAAIAGGPDYDQPLGKAARWSLEKLAGADFSPAAAAPLLEAAIDQSTGGVPARRADNQDAIAVWGWDAEANAPAKTLLPRELAGQVRTARLTSDLWRLNQGDAASNARALAYRLQAEWLQSDGGRVTLPGPAVDDADATTLIAALDLALSEGLTGAAILASDAMGERRDPAVLMSVYAQPTPLAAALTADHPAVRFAALRAVMAINPSSPFPGSSRVAAALMYFASSDGESAAVIAMPKTVDAATFSGRLAGAGIQGLATNVGAQVVCQAVDHPDIEFVVLDMGILRPVLRETLFRVRRQTSTAMLPVVLLAADGQLDHAKQVAREHDRVLTFPRPHSSEDTVSIAAAARAAAPRGMPSADERAEQAAVAAGWIEDLLSEGPSFYNLRGRSDELLAAVNRSSDIASTLPSLALVGTPDSQRTLANLASQDVLPIATRDAAAAAFDKSVQQHGLLLTSQEIVDQYDRYNASEQSDAQTQRVLGAVLDTIESLRDDPVQQGS</sequence>
<feature type="chain" id="PRO_5022880729" description="HEAT repeat protein" evidence="1">
    <location>
        <begin position="24"/>
        <end position="740"/>
    </location>
</feature>
<dbReference type="RefSeq" id="WP_146565261.1">
    <property type="nucleotide sequence ID" value="NZ_SIHJ01000001.1"/>
</dbReference>
<dbReference type="SMART" id="SM00567">
    <property type="entry name" value="EZ_HEAT"/>
    <property type="match status" value="2"/>
</dbReference>
<keyword evidence="3" id="KW-1185">Reference proteome</keyword>
<evidence type="ECO:0000313" key="2">
    <source>
        <dbReference type="EMBL" id="TWT37964.1"/>
    </source>
</evidence>
<protein>
    <recommendedName>
        <fullName evidence="4">HEAT repeat protein</fullName>
    </recommendedName>
</protein>
<keyword evidence="1" id="KW-0732">Signal</keyword>
<comment type="caution">
    <text evidence="2">The sequence shown here is derived from an EMBL/GenBank/DDBJ whole genome shotgun (WGS) entry which is preliminary data.</text>
</comment>
<dbReference type="SUPFAM" id="SSF48371">
    <property type="entry name" value="ARM repeat"/>
    <property type="match status" value="1"/>
</dbReference>
<proteinExistence type="predicted"/>
<dbReference type="Pfam" id="PF13646">
    <property type="entry name" value="HEAT_2"/>
    <property type="match status" value="1"/>
</dbReference>
<gene>
    <name evidence="2" type="ORF">KOR34_29300</name>
</gene>
<dbReference type="InterPro" id="IPR011989">
    <property type="entry name" value="ARM-like"/>
</dbReference>
<organism evidence="2 3">
    <name type="scientific">Posidoniimonas corsicana</name>
    <dbReference type="NCBI Taxonomy" id="1938618"/>
    <lineage>
        <taxon>Bacteria</taxon>
        <taxon>Pseudomonadati</taxon>
        <taxon>Planctomycetota</taxon>
        <taxon>Planctomycetia</taxon>
        <taxon>Pirellulales</taxon>
        <taxon>Lacipirellulaceae</taxon>
        <taxon>Posidoniimonas</taxon>
    </lineage>
</organism>
<dbReference type="AlphaFoldDB" id="A0A5C5VH71"/>
<dbReference type="OrthoDB" id="253582at2"/>
<evidence type="ECO:0008006" key="4">
    <source>
        <dbReference type="Google" id="ProtNLM"/>
    </source>
</evidence>
<name>A0A5C5VH71_9BACT</name>
<evidence type="ECO:0000256" key="1">
    <source>
        <dbReference type="SAM" id="SignalP"/>
    </source>
</evidence>
<feature type="signal peptide" evidence="1">
    <location>
        <begin position="1"/>
        <end position="23"/>
    </location>
</feature>
<dbReference type="EMBL" id="SIHJ01000001">
    <property type="protein sequence ID" value="TWT37964.1"/>
    <property type="molecule type" value="Genomic_DNA"/>
</dbReference>
<accession>A0A5C5VH71</accession>
<dbReference type="Proteomes" id="UP000316714">
    <property type="component" value="Unassembled WGS sequence"/>
</dbReference>
<evidence type="ECO:0000313" key="3">
    <source>
        <dbReference type="Proteomes" id="UP000316714"/>
    </source>
</evidence>
<dbReference type="InterPro" id="IPR004155">
    <property type="entry name" value="PBS_lyase_HEAT"/>
</dbReference>